<proteinExistence type="predicted"/>
<keyword evidence="4" id="KW-0862">Zinc</keyword>
<sequence length="471" mass="54205">MVMCFAPDCKHYSEKHGCRFFVFPKDTHEKKKWILLLRRKDREPSMHSLVCSCHFKDGDRKNGPTIFEHNISKRFEDQPSTSGTKPKKLKKQLHEVVSTEDKQNVEDNSEAQAIEALPEAEMMLEIPAEEGSTTPKVTFNVSASTEAENYFLRKELLEATEKLKKLSVSFSFEHIKNSDSRINAYTGLPSCEIFMCLYGLMEDISLKYYHGWTVTVISKIDQLLLTLMKLKLNLLNEDLAVRFNICSKTVANIFFTWLYALHEVLFKKFMDKIPSRNKNKLCMPTCFNNFTNCRIILDCTEIYCIQPKNMEKQRATYSSYKHRNTLKVLVGVAPNGVITYASELYPGSVSDKKIVRHCGILDQLEAGDLIIADKGFLIKDMLPQGVHLNIPPFLSTPQFTPEQVIQTRTIARARIHIERAIRRIKHYRILSLIPASLISHSTEIFQTCVALTNLHCPLIREVEDLYKEKDL</sequence>
<dbReference type="OrthoDB" id="6483946at2759"/>
<feature type="domain" description="THAP-type" evidence="7">
    <location>
        <begin position="1"/>
        <end position="75"/>
    </location>
</feature>
<dbReference type="InterPro" id="IPR027805">
    <property type="entry name" value="Transposase_HTH_dom"/>
</dbReference>
<dbReference type="PROSITE" id="PS50950">
    <property type="entry name" value="ZF_THAP"/>
    <property type="match status" value="1"/>
</dbReference>
<dbReference type="GO" id="GO:0003677">
    <property type="term" value="F:DNA binding"/>
    <property type="evidence" value="ECO:0007669"/>
    <property type="project" value="UniProtKB-UniRule"/>
</dbReference>
<dbReference type="InterPro" id="IPR006612">
    <property type="entry name" value="THAP_Znf"/>
</dbReference>
<dbReference type="Pfam" id="PF13613">
    <property type="entry name" value="HTH_Tnp_4"/>
    <property type="match status" value="1"/>
</dbReference>
<dbReference type="AlphaFoldDB" id="A0A653BTY6"/>
<dbReference type="InterPro" id="IPR038441">
    <property type="entry name" value="THAP_Znf_sf"/>
</dbReference>
<dbReference type="InterPro" id="IPR027806">
    <property type="entry name" value="HARBI1_dom"/>
</dbReference>
<dbReference type="EMBL" id="CAACVG010004927">
    <property type="protein sequence ID" value="VEN38771.1"/>
    <property type="molecule type" value="Genomic_DNA"/>
</dbReference>
<reference evidence="8 10" key="1">
    <citation type="submission" date="2019-01" db="EMBL/GenBank/DDBJ databases">
        <authorList>
            <person name="Sayadi A."/>
        </authorList>
    </citation>
    <scope>NUCLEOTIDE SEQUENCE [LARGE SCALE GENOMIC DNA]</scope>
</reference>
<dbReference type="SMART" id="SM00980">
    <property type="entry name" value="THAP"/>
    <property type="match status" value="1"/>
</dbReference>
<accession>A0A653BTY6</accession>
<evidence type="ECO:0000313" key="9">
    <source>
        <dbReference type="EMBL" id="VEN56204.1"/>
    </source>
</evidence>
<keyword evidence="2" id="KW-0479">Metal-binding</keyword>
<keyword evidence="10" id="KW-1185">Reference proteome</keyword>
<evidence type="ECO:0000256" key="4">
    <source>
        <dbReference type="ARBA" id="ARBA00022833"/>
    </source>
</evidence>
<dbReference type="Pfam" id="PF13359">
    <property type="entry name" value="DDE_Tnp_4"/>
    <property type="match status" value="1"/>
</dbReference>
<protein>
    <recommendedName>
        <fullName evidence="7">THAP-type domain-containing protein</fullName>
    </recommendedName>
</protein>
<keyword evidence="3 6" id="KW-0863">Zinc-finger</keyword>
<keyword evidence="5 6" id="KW-0238">DNA-binding</keyword>
<evidence type="ECO:0000256" key="2">
    <source>
        <dbReference type="ARBA" id="ARBA00022723"/>
    </source>
</evidence>
<evidence type="ECO:0000256" key="5">
    <source>
        <dbReference type="ARBA" id="ARBA00023125"/>
    </source>
</evidence>
<dbReference type="PANTHER" id="PTHR23080">
    <property type="entry name" value="THAP DOMAIN PROTEIN"/>
    <property type="match status" value="1"/>
</dbReference>
<organism evidence="8 10">
    <name type="scientific">Callosobruchus maculatus</name>
    <name type="common">Southern cowpea weevil</name>
    <name type="synonym">Pulse bruchid</name>
    <dbReference type="NCBI Taxonomy" id="64391"/>
    <lineage>
        <taxon>Eukaryota</taxon>
        <taxon>Metazoa</taxon>
        <taxon>Ecdysozoa</taxon>
        <taxon>Arthropoda</taxon>
        <taxon>Hexapoda</taxon>
        <taxon>Insecta</taxon>
        <taxon>Pterygota</taxon>
        <taxon>Neoptera</taxon>
        <taxon>Endopterygota</taxon>
        <taxon>Coleoptera</taxon>
        <taxon>Polyphaga</taxon>
        <taxon>Cucujiformia</taxon>
        <taxon>Chrysomeloidea</taxon>
        <taxon>Chrysomelidae</taxon>
        <taxon>Bruchinae</taxon>
        <taxon>Bruchini</taxon>
        <taxon>Callosobruchus</taxon>
    </lineage>
</organism>
<dbReference type="Pfam" id="PF05485">
    <property type="entry name" value="THAP"/>
    <property type="match status" value="1"/>
</dbReference>
<evidence type="ECO:0000256" key="1">
    <source>
        <dbReference type="ARBA" id="ARBA00001968"/>
    </source>
</evidence>
<comment type="cofactor">
    <cofactor evidence="1">
        <name>a divalent metal cation</name>
        <dbReference type="ChEBI" id="CHEBI:60240"/>
    </cofactor>
</comment>
<dbReference type="PANTHER" id="PTHR23080:SF133">
    <property type="entry name" value="SI:CH211-262I1.5-RELATED"/>
    <property type="match status" value="1"/>
</dbReference>
<dbReference type="Gene3D" id="6.20.210.20">
    <property type="entry name" value="THAP domain"/>
    <property type="match status" value="1"/>
</dbReference>
<dbReference type="Proteomes" id="UP000410492">
    <property type="component" value="Unassembled WGS sequence"/>
</dbReference>
<name>A0A653BTY6_CALMS</name>
<evidence type="ECO:0000313" key="10">
    <source>
        <dbReference type="Proteomes" id="UP000410492"/>
    </source>
</evidence>
<evidence type="ECO:0000259" key="7">
    <source>
        <dbReference type="PROSITE" id="PS50950"/>
    </source>
</evidence>
<gene>
    <name evidence="9" type="ORF">CALMAC_LOCUS15166</name>
    <name evidence="8" type="ORF">CALMAC_LOCUS3554</name>
</gene>
<evidence type="ECO:0000313" key="8">
    <source>
        <dbReference type="EMBL" id="VEN38771.1"/>
    </source>
</evidence>
<dbReference type="SUPFAM" id="SSF57716">
    <property type="entry name" value="Glucocorticoid receptor-like (DNA-binding domain)"/>
    <property type="match status" value="1"/>
</dbReference>
<evidence type="ECO:0000256" key="6">
    <source>
        <dbReference type="PROSITE-ProRule" id="PRU00309"/>
    </source>
</evidence>
<dbReference type="GO" id="GO:0008270">
    <property type="term" value="F:zinc ion binding"/>
    <property type="evidence" value="ECO:0007669"/>
    <property type="project" value="UniProtKB-KW"/>
</dbReference>
<evidence type="ECO:0000256" key="3">
    <source>
        <dbReference type="ARBA" id="ARBA00022771"/>
    </source>
</evidence>
<dbReference type="EMBL" id="CAACVG010010621">
    <property type="protein sequence ID" value="VEN56204.1"/>
    <property type="molecule type" value="Genomic_DNA"/>
</dbReference>